<feature type="transmembrane region" description="Helical" evidence="1">
    <location>
        <begin position="100"/>
        <end position="118"/>
    </location>
</feature>
<proteinExistence type="predicted"/>
<feature type="transmembrane region" description="Helical" evidence="1">
    <location>
        <begin position="138"/>
        <end position="156"/>
    </location>
</feature>
<keyword evidence="1" id="KW-1133">Transmembrane helix</keyword>
<dbReference type="SUPFAM" id="SSF103511">
    <property type="entry name" value="Chlorophyll a-b binding protein"/>
    <property type="match status" value="1"/>
</dbReference>
<keyword evidence="1" id="KW-0812">Transmembrane</keyword>
<accession>A0ABP0UN16</accession>
<reference evidence="2" key="1">
    <citation type="submission" date="2024-02" db="EMBL/GenBank/DDBJ databases">
        <authorList>
            <consortium name="ELIXIR-Norway"/>
            <consortium name="Elixir Norway"/>
        </authorList>
    </citation>
    <scope>NUCLEOTIDE SEQUENCE</scope>
</reference>
<keyword evidence="3" id="KW-1185">Reference proteome</keyword>
<sequence>MALLLAVSPSSRCFPTLGAAARRNKNLETATPMTATRTRYHHGSACIFTSSSSSQIYGSSELIMTAGLLASSRRQKRRRVQAVGVVRCEQAKDGGANNSLGIWLGRVAMLGFVAAVAVEIVTGKGVLENVGFTTPLPTVALGLTAVVGLFTAFGVFRSDRRD</sequence>
<name>A0ABP0UN16_9BRYO</name>
<dbReference type="EMBL" id="OZ019897">
    <property type="protein sequence ID" value="CAK9225464.1"/>
    <property type="molecule type" value="Genomic_DNA"/>
</dbReference>
<gene>
    <name evidence="2" type="ORF">CSSPTR1EN2_LOCUS17578</name>
</gene>
<evidence type="ECO:0000313" key="3">
    <source>
        <dbReference type="Proteomes" id="UP001497512"/>
    </source>
</evidence>
<keyword evidence="1" id="KW-0472">Membrane</keyword>
<dbReference type="Proteomes" id="UP001497512">
    <property type="component" value="Chromosome 5"/>
</dbReference>
<evidence type="ECO:0008006" key="4">
    <source>
        <dbReference type="Google" id="ProtNLM"/>
    </source>
</evidence>
<evidence type="ECO:0000256" key="1">
    <source>
        <dbReference type="SAM" id="Phobius"/>
    </source>
</evidence>
<protein>
    <recommendedName>
        <fullName evidence="4">Stress enhanced protein 1, chloroplastic</fullName>
    </recommendedName>
</protein>
<organism evidence="2 3">
    <name type="scientific">Sphagnum troendelagicum</name>
    <dbReference type="NCBI Taxonomy" id="128251"/>
    <lineage>
        <taxon>Eukaryota</taxon>
        <taxon>Viridiplantae</taxon>
        <taxon>Streptophyta</taxon>
        <taxon>Embryophyta</taxon>
        <taxon>Bryophyta</taxon>
        <taxon>Sphagnophytina</taxon>
        <taxon>Sphagnopsida</taxon>
        <taxon>Sphagnales</taxon>
        <taxon>Sphagnaceae</taxon>
        <taxon>Sphagnum</taxon>
    </lineage>
</organism>
<evidence type="ECO:0000313" key="2">
    <source>
        <dbReference type="EMBL" id="CAK9225464.1"/>
    </source>
</evidence>